<dbReference type="Gene3D" id="3.40.50.12780">
    <property type="entry name" value="N-terminal domain of ligase-like"/>
    <property type="match status" value="1"/>
</dbReference>
<keyword evidence="3" id="KW-1185">Reference proteome</keyword>
<evidence type="ECO:0000313" key="3">
    <source>
        <dbReference type="Proteomes" id="UP001500033"/>
    </source>
</evidence>
<dbReference type="InterPro" id="IPR020845">
    <property type="entry name" value="AMP-binding_CS"/>
</dbReference>
<dbReference type="PANTHER" id="PTHR43201">
    <property type="entry name" value="ACYL-COA SYNTHETASE"/>
    <property type="match status" value="1"/>
</dbReference>
<dbReference type="PANTHER" id="PTHR43201:SF32">
    <property type="entry name" value="2-SUCCINYLBENZOATE--COA LIGASE, CHLOROPLASTIC_PEROXISOMAL"/>
    <property type="match status" value="1"/>
</dbReference>
<gene>
    <name evidence="2" type="ORF">GCM10009576_026930</name>
</gene>
<dbReference type="InterPro" id="IPR000873">
    <property type="entry name" value="AMP-dep_synth/lig_dom"/>
</dbReference>
<evidence type="ECO:0000259" key="1">
    <source>
        <dbReference type="Pfam" id="PF00501"/>
    </source>
</evidence>
<dbReference type="InterPro" id="IPR042099">
    <property type="entry name" value="ANL_N_sf"/>
</dbReference>
<protein>
    <recommendedName>
        <fullName evidence="1">AMP-dependent synthetase/ligase domain-containing protein</fullName>
    </recommendedName>
</protein>
<dbReference type="Pfam" id="PF00501">
    <property type="entry name" value="AMP-binding"/>
    <property type="match status" value="1"/>
</dbReference>
<evidence type="ECO:0000313" key="2">
    <source>
        <dbReference type="EMBL" id="GAA0976456.1"/>
    </source>
</evidence>
<comment type="caution">
    <text evidence="2">The sequence shown here is derived from an EMBL/GenBank/DDBJ whole genome shotgun (WGS) entry which is preliminary data.</text>
</comment>
<sequence>MPGSAGGTGVAAQKLGAVSVPLSFRFGPSELAYCVSDAEPALVIADESTSALAQEALASVEAVPWIRSGDPAEATIERLARDQPDGPLDVRVSERDISVMLYTSGTTGRPKGMPRTHGAEYHASVAHLLQSGQSLFDTTLGVIPLFHTMGLRTLIATVVAAGTWVPQTRFDAEEMLDLIAHEQVSSLYLVPTRDWVYRRG</sequence>
<dbReference type="Proteomes" id="UP001500033">
    <property type="component" value="Unassembled WGS sequence"/>
</dbReference>
<reference evidence="2 3" key="1">
    <citation type="journal article" date="2019" name="Int. J. Syst. Evol. Microbiol.">
        <title>The Global Catalogue of Microorganisms (GCM) 10K type strain sequencing project: providing services to taxonomists for standard genome sequencing and annotation.</title>
        <authorList>
            <consortium name="The Broad Institute Genomics Platform"/>
            <consortium name="The Broad Institute Genome Sequencing Center for Infectious Disease"/>
            <person name="Wu L."/>
            <person name="Ma J."/>
        </authorList>
    </citation>
    <scope>NUCLEOTIDE SEQUENCE [LARGE SCALE GENOMIC DNA]</scope>
    <source>
        <strain evidence="2 3">JCM 11445</strain>
    </source>
</reference>
<dbReference type="EMBL" id="BAAAIE010000013">
    <property type="protein sequence ID" value="GAA0976456.1"/>
    <property type="molecule type" value="Genomic_DNA"/>
</dbReference>
<accession>A0ABN2IAQ6</accession>
<dbReference type="SUPFAM" id="SSF56801">
    <property type="entry name" value="Acetyl-CoA synthetase-like"/>
    <property type="match status" value="1"/>
</dbReference>
<name>A0ABN2IAQ6_9ACTN</name>
<organism evidence="2 3">
    <name type="scientific">Streptomyces rhizosphaericus</name>
    <dbReference type="NCBI Taxonomy" id="114699"/>
    <lineage>
        <taxon>Bacteria</taxon>
        <taxon>Bacillati</taxon>
        <taxon>Actinomycetota</taxon>
        <taxon>Actinomycetes</taxon>
        <taxon>Kitasatosporales</taxon>
        <taxon>Streptomycetaceae</taxon>
        <taxon>Streptomyces</taxon>
        <taxon>Streptomyces violaceusniger group</taxon>
    </lineage>
</organism>
<proteinExistence type="predicted"/>
<dbReference type="PROSITE" id="PS00455">
    <property type="entry name" value="AMP_BINDING"/>
    <property type="match status" value="1"/>
</dbReference>
<feature type="domain" description="AMP-dependent synthetase/ligase" evidence="1">
    <location>
        <begin position="10"/>
        <end position="192"/>
    </location>
</feature>